<feature type="compositionally biased region" description="Gly residues" evidence="1">
    <location>
        <begin position="10"/>
        <end position="22"/>
    </location>
</feature>
<feature type="region of interest" description="Disordered" evidence="1">
    <location>
        <begin position="1"/>
        <end position="22"/>
    </location>
</feature>
<organism evidence="2 3">
    <name type="scientific">Massarina eburnea CBS 473.64</name>
    <dbReference type="NCBI Taxonomy" id="1395130"/>
    <lineage>
        <taxon>Eukaryota</taxon>
        <taxon>Fungi</taxon>
        <taxon>Dikarya</taxon>
        <taxon>Ascomycota</taxon>
        <taxon>Pezizomycotina</taxon>
        <taxon>Dothideomycetes</taxon>
        <taxon>Pleosporomycetidae</taxon>
        <taxon>Pleosporales</taxon>
        <taxon>Massarineae</taxon>
        <taxon>Massarinaceae</taxon>
        <taxon>Massarina</taxon>
    </lineage>
</organism>
<dbReference type="Proteomes" id="UP000799753">
    <property type="component" value="Unassembled WGS sequence"/>
</dbReference>
<evidence type="ECO:0000256" key="1">
    <source>
        <dbReference type="SAM" id="MobiDB-lite"/>
    </source>
</evidence>
<gene>
    <name evidence="2" type="ORF">P280DRAFT_315550</name>
</gene>
<sequence length="238" mass="25590">MCGDVVTSSSGGGGSGGGGGGVSGSKITEIKASGRSVALSGCSEEDWLVVKSGRGRGRGGQAPRIRLIKASVGEANAYHAHGQKHKTLVQGHVTHRHFTTHALMGATMHLRARWSRDRVLVCRATRSGLEEDAVPWDYIYLPLPATYRKHARPLRPVSLAIPCRPNLYISTSGYMDTYIITIIHSPSTVLPSPPRAHKNSLPPSLSALPVASFSVICSCRYTNIPANNNLHHAFPNRR</sequence>
<evidence type="ECO:0000313" key="3">
    <source>
        <dbReference type="Proteomes" id="UP000799753"/>
    </source>
</evidence>
<reference evidence="2" key="1">
    <citation type="journal article" date="2020" name="Stud. Mycol.">
        <title>101 Dothideomycetes genomes: a test case for predicting lifestyles and emergence of pathogens.</title>
        <authorList>
            <person name="Haridas S."/>
            <person name="Albert R."/>
            <person name="Binder M."/>
            <person name="Bloem J."/>
            <person name="Labutti K."/>
            <person name="Salamov A."/>
            <person name="Andreopoulos B."/>
            <person name="Baker S."/>
            <person name="Barry K."/>
            <person name="Bills G."/>
            <person name="Bluhm B."/>
            <person name="Cannon C."/>
            <person name="Castanera R."/>
            <person name="Culley D."/>
            <person name="Daum C."/>
            <person name="Ezra D."/>
            <person name="Gonzalez J."/>
            <person name="Henrissat B."/>
            <person name="Kuo A."/>
            <person name="Liang C."/>
            <person name="Lipzen A."/>
            <person name="Lutzoni F."/>
            <person name="Magnuson J."/>
            <person name="Mondo S."/>
            <person name="Nolan M."/>
            <person name="Ohm R."/>
            <person name="Pangilinan J."/>
            <person name="Park H.-J."/>
            <person name="Ramirez L."/>
            <person name="Alfaro M."/>
            <person name="Sun H."/>
            <person name="Tritt A."/>
            <person name="Yoshinaga Y."/>
            <person name="Zwiers L.-H."/>
            <person name="Turgeon B."/>
            <person name="Goodwin S."/>
            <person name="Spatafora J."/>
            <person name="Crous P."/>
            <person name="Grigoriev I."/>
        </authorList>
    </citation>
    <scope>NUCLEOTIDE SEQUENCE</scope>
    <source>
        <strain evidence="2">CBS 473.64</strain>
    </source>
</reference>
<proteinExistence type="predicted"/>
<protein>
    <submittedName>
        <fullName evidence="2">Uncharacterized protein</fullName>
    </submittedName>
</protein>
<dbReference type="EMBL" id="MU006783">
    <property type="protein sequence ID" value="KAF2641508.1"/>
    <property type="molecule type" value="Genomic_DNA"/>
</dbReference>
<accession>A0A6A6S522</accession>
<name>A0A6A6S522_9PLEO</name>
<dbReference type="AlphaFoldDB" id="A0A6A6S522"/>
<evidence type="ECO:0000313" key="2">
    <source>
        <dbReference type="EMBL" id="KAF2641508.1"/>
    </source>
</evidence>
<keyword evidence="3" id="KW-1185">Reference proteome</keyword>